<dbReference type="SMART" id="SM00850">
    <property type="entry name" value="LytTR"/>
    <property type="match status" value="1"/>
</dbReference>
<dbReference type="Pfam" id="PF00072">
    <property type="entry name" value="Response_reg"/>
    <property type="match status" value="1"/>
</dbReference>
<evidence type="ECO:0000259" key="3">
    <source>
        <dbReference type="PROSITE" id="PS50110"/>
    </source>
</evidence>
<evidence type="ECO:0000313" key="5">
    <source>
        <dbReference type="EMBL" id="MFC3154013.1"/>
    </source>
</evidence>
<sequence length="273" mass="30457">MTPLKTIIVDDEPLALGVLHACLSEFPEIEVVAECRNGREAIEATLTLQPDLMFLDIHMPGKNGFEVIKALQNDVMPMVVFVTTYQQYALDAFDLHAVDYIPKPLDEERLARAVGRALERFQSSHSKGDAKQPLIGAIDDLLQRLSQNADSAPVANNEPSLAEAKLVVRDAGSARMIPQHTIDWVDAAGDYMCIHAEGETHIMRSTVKELASLLDERLFQRIHRSTIVNVDRIASVQSLSKGDYLVLLECGEQLKVSRSYNEPIKQLLKRSDR</sequence>
<evidence type="ECO:0000259" key="4">
    <source>
        <dbReference type="PROSITE" id="PS50930"/>
    </source>
</evidence>
<protein>
    <submittedName>
        <fullName evidence="5">LytR/AlgR family response regulator transcription factor</fullName>
    </submittedName>
</protein>
<keyword evidence="1" id="KW-0902">Two-component regulatory system</keyword>
<dbReference type="SMART" id="SM00448">
    <property type="entry name" value="REC"/>
    <property type="match status" value="1"/>
</dbReference>
<dbReference type="PANTHER" id="PTHR37299:SF1">
    <property type="entry name" value="STAGE 0 SPORULATION PROTEIN A HOMOLOG"/>
    <property type="match status" value="1"/>
</dbReference>
<dbReference type="InterPro" id="IPR007492">
    <property type="entry name" value="LytTR_DNA-bd_dom"/>
</dbReference>
<dbReference type="PANTHER" id="PTHR37299">
    <property type="entry name" value="TRANSCRIPTIONAL REGULATOR-RELATED"/>
    <property type="match status" value="1"/>
</dbReference>
<keyword evidence="2" id="KW-0597">Phosphoprotein</keyword>
<feature type="modified residue" description="4-aspartylphosphate" evidence="2">
    <location>
        <position position="56"/>
    </location>
</feature>
<gene>
    <name evidence="5" type="ORF">ACFOEB_02280</name>
</gene>
<dbReference type="Proteomes" id="UP001595548">
    <property type="component" value="Unassembled WGS sequence"/>
</dbReference>
<dbReference type="Gene3D" id="3.40.50.2300">
    <property type="match status" value="1"/>
</dbReference>
<dbReference type="SUPFAM" id="SSF52172">
    <property type="entry name" value="CheY-like"/>
    <property type="match status" value="1"/>
</dbReference>
<dbReference type="PROSITE" id="PS50930">
    <property type="entry name" value="HTH_LYTTR"/>
    <property type="match status" value="1"/>
</dbReference>
<dbReference type="InterPro" id="IPR001789">
    <property type="entry name" value="Sig_transdc_resp-reg_receiver"/>
</dbReference>
<dbReference type="InterPro" id="IPR011006">
    <property type="entry name" value="CheY-like_superfamily"/>
</dbReference>
<dbReference type="InterPro" id="IPR046947">
    <property type="entry name" value="LytR-like"/>
</dbReference>
<dbReference type="EMBL" id="JBHRTL010000003">
    <property type="protein sequence ID" value="MFC3154013.1"/>
    <property type="molecule type" value="Genomic_DNA"/>
</dbReference>
<dbReference type="Gene3D" id="2.40.50.1020">
    <property type="entry name" value="LytTr DNA-binding domain"/>
    <property type="match status" value="1"/>
</dbReference>
<evidence type="ECO:0000256" key="2">
    <source>
        <dbReference type="PROSITE-ProRule" id="PRU00169"/>
    </source>
</evidence>
<dbReference type="Pfam" id="PF04397">
    <property type="entry name" value="LytTR"/>
    <property type="match status" value="1"/>
</dbReference>
<evidence type="ECO:0000313" key="6">
    <source>
        <dbReference type="Proteomes" id="UP001595548"/>
    </source>
</evidence>
<feature type="domain" description="Response regulatory" evidence="3">
    <location>
        <begin position="5"/>
        <end position="118"/>
    </location>
</feature>
<evidence type="ECO:0000256" key="1">
    <source>
        <dbReference type="ARBA" id="ARBA00023012"/>
    </source>
</evidence>
<name>A0ABV7HN41_9GAMM</name>
<organism evidence="5 6">
    <name type="scientific">Gilvimarinus japonicus</name>
    <dbReference type="NCBI Taxonomy" id="1796469"/>
    <lineage>
        <taxon>Bacteria</taxon>
        <taxon>Pseudomonadati</taxon>
        <taxon>Pseudomonadota</taxon>
        <taxon>Gammaproteobacteria</taxon>
        <taxon>Cellvibrionales</taxon>
        <taxon>Cellvibrionaceae</taxon>
        <taxon>Gilvimarinus</taxon>
    </lineage>
</organism>
<reference evidence="6" key="1">
    <citation type="journal article" date="2019" name="Int. J. Syst. Evol. Microbiol.">
        <title>The Global Catalogue of Microorganisms (GCM) 10K type strain sequencing project: providing services to taxonomists for standard genome sequencing and annotation.</title>
        <authorList>
            <consortium name="The Broad Institute Genomics Platform"/>
            <consortium name="The Broad Institute Genome Sequencing Center for Infectious Disease"/>
            <person name="Wu L."/>
            <person name="Ma J."/>
        </authorList>
    </citation>
    <scope>NUCLEOTIDE SEQUENCE [LARGE SCALE GENOMIC DNA]</scope>
    <source>
        <strain evidence="6">KCTC 52141</strain>
    </source>
</reference>
<dbReference type="PROSITE" id="PS50110">
    <property type="entry name" value="RESPONSE_REGULATORY"/>
    <property type="match status" value="1"/>
</dbReference>
<keyword evidence="6" id="KW-1185">Reference proteome</keyword>
<feature type="domain" description="HTH LytTR-type" evidence="4">
    <location>
        <begin position="166"/>
        <end position="270"/>
    </location>
</feature>
<comment type="caution">
    <text evidence="5">The sequence shown here is derived from an EMBL/GenBank/DDBJ whole genome shotgun (WGS) entry which is preliminary data.</text>
</comment>
<proteinExistence type="predicted"/>
<dbReference type="RefSeq" id="WP_339617430.1">
    <property type="nucleotide sequence ID" value="NZ_AP031500.1"/>
</dbReference>
<accession>A0ABV7HN41</accession>